<gene>
    <name evidence="2" type="ORF">VNO80_20361</name>
</gene>
<comment type="caution">
    <text evidence="2">The sequence shown here is derived from an EMBL/GenBank/DDBJ whole genome shotgun (WGS) entry which is preliminary data.</text>
</comment>
<name>A0AAN9MJ43_PHACN</name>
<protein>
    <submittedName>
        <fullName evidence="2">Uncharacterized protein</fullName>
    </submittedName>
</protein>
<accession>A0AAN9MJ43</accession>
<organism evidence="2 3">
    <name type="scientific">Phaseolus coccineus</name>
    <name type="common">Scarlet runner bean</name>
    <name type="synonym">Phaseolus multiflorus</name>
    <dbReference type="NCBI Taxonomy" id="3886"/>
    <lineage>
        <taxon>Eukaryota</taxon>
        <taxon>Viridiplantae</taxon>
        <taxon>Streptophyta</taxon>
        <taxon>Embryophyta</taxon>
        <taxon>Tracheophyta</taxon>
        <taxon>Spermatophyta</taxon>
        <taxon>Magnoliopsida</taxon>
        <taxon>eudicotyledons</taxon>
        <taxon>Gunneridae</taxon>
        <taxon>Pentapetalae</taxon>
        <taxon>rosids</taxon>
        <taxon>fabids</taxon>
        <taxon>Fabales</taxon>
        <taxon>Fabaceae</taxon>
        <taxon>Papilionoideae</taxon>
        <taxon>50 kb inversion clade</taxon>
        <taxon>NPAAA clade</taxon>
        <taxon>indigoferoid/millettioid clade</taxon>
        <taxon>Phaseoleae</taxon>
        <taxon>Phaseolus</taxon>
    </lineage>
</organism>
<dbReference type="AlphaFoldDB" id="A0AAN9MJ43"/>
<evidence type="ECO:0000256" key="1">
    <source>
        <dbReference type="SAM" id="Phobius"/>
    </source>
</evidence>
<evidence type="ECO:0000313" key="2">
    <source>
        <dbReference type="EMBL" id="KAK7354836.1"/>
    </source>
</evidence>
<keyword evidence="1" id="KW-0812">Transmembrane</keyword>
<sequence length="88" mass="10227">MIRSGNSYTGYIIYMYVVYSYVHKCNLFFLSACLPLGIKFVSLARPYWGCRIYNCRPRSCLTATIAGSHRYRKSSLSTYQTPDRSNHH</sequence>
<reference evidence="2 3" key="1">
    <citation type="submission" date="2024-01" db="EMBL/GenBank/DDBJ databases">
        <title>The genomes of 5 underutilized Papilionoideae crops provide insights into root nodulation and disease resistanc.</title>
        <authorList>
            <person name="Jiang F."/>
        </authorList>
    </citation>
    <scope>NUCLEOTIDE SEQUENCE [LARGE SCALE GENOMIC DNA]</scope>
    <source>
        <strain evidence="2">JINMINGXINNONG_FW02</strain>
        <tissue evidence="2">Leaves</tissue>
    </source>
</reference>
<dbReference type="EMBL" id="JAYMYR010000007">
    <property type="protein sequence ID" value="KAK7354836.1"/>
    <property type="molecule type" value="Genomic_DNA"/>
</dbReference>
<evidence type="ECO:0000313" key="3">
    <source>
        <dbReference type="Proteomes" id="UP001374584"/>
    </source>
</evidence>
<dbReference type="Proteomes" id="UP001374584">
    <property type="component" value="Unassembled WGS sequence"/>
</dbReference>
<proteinExistence type="predicted"/>
<keyword evidence="1" id="KW-0472">Membrane</keyword>
<feature type="transmembrane region" description="Helical" evidence="1">
    <location>
        <begin position="12"/>
        <end position="38"/>
    </location>
</feature>
<keyword evidence="1" id="KW-1133">Transmembrane helix</keyword>
<keyword evidence="3" id="KW-1185">Reference proteome</keyword>